<dbReference type="EMBL" id="JACCBU010000001">
    <property type="protein sequence ID" value="NYE74568.1"/>
    <property type="molecule type" value="Genomic_DNA"/>
</dbReference>
<dbReference type="InterPro" id="IPR002220">
    <property type="entry name" value="DapA-like"/>
</dbReference>
<keyword evidence="6" id="KW-1185">Reference proteome</keyword>
<proteinExistence type="inferred from homology"/>
<dbReference type="PRINTS" id="PR00146">
    <property type="entry name" value="DHPICSNTHASE"/>
</dbReference>
<name>A0A7Y9ICV0_9ACTN</name>
<evidence type="ECO:0000256" key="1">
    <source>
        <dbReference type="ARBA" id="ARBA00023239"/>
    </source>
</evidence>
<dbReference type="EC" id="4.3.3.7" evidence="5"/>
<feature type="active site" description="Proton donor/acceptor" evidence="3">
    <location>
        <position position="141"/>
    </location>
</feature>
<feature type="binding site" evidence="4">
    <location>
        <position position="210"/>
    </location>
    <ligand>
        <name>pyruvate</name>
        <dbReference type="ChEBI" id="CHEBI:15361"/>
    </ligand>
</feature>
<comment type="caution">
    <text evidence="5">The sequence shown here is derived from an EMBL/GenBank/DDBJ whole genome shotgun (WGS) entry which is preliminary data.</text>
</comment>
<dbReference type="Pfam" id="PF00701">
    <property type="entry name" value="DHDPS"/>
    <property type="match status" value="1"/>
</dbReference>
<evidence type="ECO:0000256" key="3">
    <source>
        <dbReference type="PIRSR" id="PIRSR001365-1"/>
    </source>
</evidence>
<dbReference type="PANTHER" id="PTHR12128">
    <property type="entry name" value="DIHYDRODIPICOLINATE SYNTHASE"/>
    <property type="match status" value="1"/>
</dbReference>
<accession>A0A7Y9ICV0</accession>
<evidence type="ECO:0000256" key="2">
    <source>
        <dbReference type="PIRNR" id="PIRNR001365"/>
    </source>
</evidence>
<dbReference type="SMART" id="SM01130">
    <property type="entry name" value="DHDPS"/>
    <property type="match status" value="1"/>
</dbReference>
<dbReference type="CDD" id="cd00408">
    <property type="entry name" value="DHDPS-like"/>
    <property type="match status" value="1"/>
</dbReference>
<dbReference type="Gene3D" id="3.20.20.70">
    <property type="entry name" value="Aldolase class I"/>
    <property type="match status" value="1"/>
</dbReference>
<dbReference type="RefSeq" id="WP_179756969.1">
    <property type="nucleotide sequence ID" value="NZ_JACCBU010000001.1"/>
</dbReference>
<organism evidence="5 6">
    <name type="scientific">Microlunatus parietis</name>
    <dbReference type="NCBI Taxonomy" id="682979"/>
    <lineage>
        <taxon>Bacteria</taxon>
        <taxon>Bacillati</taxon>
        <taxon>Actinomycetota</taxon>
        <taxon>Actinomycetes</taxon>
        <taxon>Propionibacteriales</taxon>
        <taxon>Propionibacteriaceae</taxon>
        <taxon>Microlunatus</taxon>
    </lineage>
</organism>
<dbReference type="GO" id="GO:0008840">
    <property type="term" value="F:4-hydroxy-tetrahydrodipicolinate synthase activity"/>
    <property type="evidence" value="ECO:0007669"/>
    <property type="project" value="UniProtKB-EC"/>
</dbReference>
<dbReference type="PIRSF" id="PIRSF001365">
    <property type="entry name" value="DHDPS"/>
    <property type="match status" value="1"/>
</dbReference>
<reference evidence="5 6" key="1">
    <citation type="submission" date="2020-07" db="EMBL/GenBank/DDBJ databases">
        <title>Sequencing the genomes of 1000 actinobacteria strains.</title>
        <authorList>
            <person name="Klenk H.-P."/>
        </authorList>
    </citation>
    <scope>NUCLEOTIDE SEQUENCE [LARGE SCALE GENOMIC DNA]</scope>
    <source>
        <strain evidence="5 6">DSM 22083</strain>
    </source>
</reference>
<comment type="similarity">
    <text evidence="2">Belongs to the DapA family.</text>
</comment>
<dbReference type="AlphaFoldDB" id="A0A7Y9ICV0"/>
<evidence type="ECO:0000256" key="4">
    <source>
        <dbReference type="PIRSR" id="PIRSR001365-2"/>
    </source>
</evidence>
<evidence type="ECO:0000313" key="5">
    <source>
        <dbReference type="EMBL" id="NYE74568.1"/>
    </source>
</evidence>
<protein>
    <submittedName>
        <fullName evidence="5">4-hydroxy-tetrahydrodipicolinate synthase</fullName>
        <ecNumber evidence="5">4.3.3.7</ecNumber>
    </submittedName>
</protein>
<keyword evidence="1 2" id="KW-0456">Lyase</keyword>
<sequence>MVQQTVESKPWRGVQVAAALPFTDDLTIDVDAYAEHVRFLADNGCDGICPNGSLGEYQTLTDEERALVVATAIEAAPEGFSVMPGVGAYGALQSRRWAEHAAEAGAGSVLLLPPNTYRADEATVVEHYREVAKAGLPIVAYNNPYDTKVDLTPPLLARLFGEGLIVGVKEFTGDVRRAYRIAELAPGLDVIIGTDDVLLELGIAGAVGWIAGLPNAMPAISVELYRLATSGRPDDLAEALPLYRDLHALLRWDATTEFVQAIKLMMDVAGRKGGACRPPRLALPDDSAKEITGEVERLLAKGLR</sequence>
<dbReference type="SUPFAM" id="SSF51569">
    <property type="entry name" value="Aldolase"/>
    <property type="match status" value="1"/>
</dbReference>
<dbReference type="InterPro" id="IPR013785">
    <property type="entry name" value="Aldolase_TIM"/>
</dbReference>
<dbReference type="Proteomes" id="UP000569914">
    <property type="component" value="Unassembled WGS sequence"/>
</dbReference>
<gene>
    <name evidence="5" type="ORF">BKA15_005897</name>
</gene>
<feature type="active site" description="Schiff-base intermediate with substrate" evidence="3">
    <location>
        <position position="169"/>
    </location>
</feature>
<dbReference type="PANTHER" id="PTHR12128:SF72">
    <property type="entry name" value="DIHYDRODIPICOLINATE SYNTHASE"/>
    <property type="match status" value="1"/>
</dbReference>
<evidence type="ECO:0000313" key="6">
    <source>
        <dbReference type="Proteomes" id="UP000569914"/>
    </source>
</evidence>